<accession>A0A6A3HG59</accession>
<protein>
    <submittedName>
        <fullName evidence="2">Uncharacterized protein</fullName>
    </submittedName>
</protein>
<feature type="region of interest" description="Disordered" evidence="1">
    <location>
        <begin position="1"/>
        <end position="66"/>
    </location>
</feature>
<dbReference type="EMBL" id="QXFV01004804">
    <property type="protein sequence ID" value="KAE8967734.1"/>
    <property type="molecule type" value="Genomic_DNA"/>
</dbReference>
<dbReference type="Proteomes" id="UP000429607">
    <property type="component" value="Unassembled WGS sequence"/>
</dbReference>
<comment type="caution">
    <text evidence="2">The sequence shown here is derived from an EMBL/GenBank/DDBJ whole genome shotgun (WGS) entry which is preliminary data.</text>
</comment>
<dbReference type="AlphaFoldDB" id="A0A6A3HG59"/>
<gene>
    <name evidence="2" type="ORF">PR001_g28009</name>
</gene>
<feature type="compositionally biased region" description="Acidic residues" evidence="1">
    <location>
        <begin position="10"/>
        <end position="25"/>
    </location>
</feature>
<name>A0A6A3HG59_9STRA</name>
<evidence type="ECO:0000256" key="1">
    <source>
        <dbReference type="SAM" id="MobiDB-lite"/>
    </source>
</evidence>
<sequence length="109" mass="11841">MDLEALLNAADEDTGDWEIDTDAGLEEATSPIRTNNNDEETKDGDPLPATAPATAPRGRTGNDYVDGIANESDLHIVHERQCDLPRGAQRLDEQEIASVWENRGVGRGI</sequence>
<proteinExistence type="predicted"/>
<organism evidence="2 3">
    <name type="scientific">Phytophthora rubi</name>
    <dbReference type="NCBI Taxonomy" id="129364"/>
    <lineage>
        <taxon>Eukaryota</taxon>
        <taxon>Sar</taxon>
        <taxon>Stramenopiles</taxon>
        <taxon>Oomycota</taxon>
        <taxon>Peronosporomycetes</taxon>
        <taxon>Peronosporales</taxon>
        <taxon>Peronosporaceae</taxon>
        <taxon>Phytophthora</taxon>
    </lineage>
</organism>
<evidence type="ECO:0000313" key="3">
    <source>
        <dbReference type="Proteomes" id="UP000429607"/>
    </source>
</evidence>
<reference evidence="2 3" key="1">
    <citation type="submission" date="2018-09" db="EMBL/GenBank/DDBJ databases">
        <title>Genomic investigation of the strawberry pathogen Phytophthora fragariae indicates pathogenicity is determined by transcriptional variation in three key races.</title>
        <authorList>
            <person name="Adams T.M."/>
            <person name="Armitage A.D."/>
            <person name="Sobczyk M.K."/>
            <person name="Bates H.J."/>
            <person name="Dunwell J.M."/>
            <person name="Nellist C.F."/>
            <person name="Harrison R.J."/>
        </authorList>
    </citation>
    <scope>NUCLEOTIDE SEQUENCE [LARGE SCALE GENOMIC DNA]</scope>
    <source>
        <strain evidence="2 3">SCRP249</strain>
    </source>
</reference>
<feature type="compositionally biased region" description="Low complexity" evidence="1">
    <location>
        <begin position="48"/>
        <end position="61"/>
    </location>
</feature>
<evidence type="ECO:0000313" key="2">
    <source>
        <dbReference type="EMBL" id="KAE8967734.1"/>
    </source>
</evidence>